<dbReference type="GO" id="GO:0004553">
    <property type="term" value="F:hydrolase activity, hydrolyzing O-glycosyl compounds"/>
    <property type="evidence" value="ECO:0007669"/>
    <property type="project" value="InterPro"/>
</dbReference>
<dbReference type="PROSITE" id="PS51762">
    <property type="entry name" value="GH16_2"/>
    <property type="match status" value="1"/>
</dbReference>
<dbReference type="Pfam" id="PF00722">
    <property type="entry name" value="Glyco_hydro_16"/>
    <property type="match status" value="1"/>
</dbReference>
<dbReference type="AlphaFoldDB" id="A0A2T3AWD8"/>
<sequence length="377" mass="40772">MTCILIGTATAACECGYSSFINNATTPSVFTDLIESDFFHIRDISLDTDWKRQEFNVTAPDGRGPYGMNYTIRNVLSNPILNASNWTGPGEFGGEPGVQLSVGGGIPANGYVQVAEMDSSREDLLWGTYRAAMKLTLTPGTCSAFFWYFNDSQEIDMEFLSSDFVPETNTFPVNLVLQSAQSVRAGYNAAGTGDYIVANLPFDPTDGFHEYRFDFLPGLVIFYADGSALAKINGSAVPTMPGHMILTQWSNGNPLWSSGPPSAEAVINVSYVKAYFNSSDTLRQSDWASRCKDPGGGAAAEAICAIPDQTTAPDPASLLNDGNVSAASTYFFSQKNNETANQTVYHQNGGVPAAIKNRWTRSIMIILLPYALAFAFL</sequence>
<organism evidence="2 3">
    <name type="scientific">Amorphotheca resinae ATCC 22711</name>
    <dbReference type="NCBI Taxonomy" id="857342"/>
    <lineage>
        <taxon>Eukaryota</taxon>
        <taxon>Fungi</taxon>
        <taxon>Dikarya</taxon>
        <taxon>Ascomycota</taxon>
        <taxon>Pezizomycotina</taxon>
        <taxon>Leotiomycetes</taxon>
        <taxon>Helotiales</taxon>
        <taxon>Amorphothecaceae</taxon>
        <taxon>Amorphotheca</taxon>
    </lineage>
</organism>
<reference evidence="2 3" key="1">
    <citation type="journal article" date="2018" name="New Phytol.">
        <title>Comparative genomics and transcriptomics depict ericoid mycorrhizal fungi as versatile saprotrophs and plant mutualists.</title>
        <authorList>
            <person name="Martino E."/>
            <person name="Morin E."/>
            <person name="Grelet G.A."/>
            <person name="Kuo A."/>
            <person name="Kohler A."/>
            <person name="Daghino S."/>
            <person name="Barry K.W."/>
            <person name="Cichocki N."/>
            <person name="Clum A."/>
            <person name="Dockter R.B."/>
            <person name="Hainaut M."/>
            <person name="Kuo R.C."/>
            <person name="LaButti K."/>
            <person name="Lindahl B.D."/>
            <person name="Lindquist E.A."/>
            <person name="Lipzen A."/>
            <person name="Khouja H.R."/>
            <person name="Magnuson J."/>
            <person name="Murat C."/>
            <person name="Ohm R.A."/>
            <person name="Singer S.W."/>
            <person name="Spatafora J.W."/>
            <person name="Wang M."/>
            <person name="Veneault-Fourrey C."/>
            <person name="Henrissat B."/>
            <person name="Grigoriev I.V."/>
            <person name="Martin F.M."/>
            <person name="Perotto S."/>
        </authorList>
    </citation>
    <scope>NUCLEOTIDE SEQUENCE [LARGE SCALE GENOMIC DNA]</scope>
    <source>
        <strain evidence="2 3">ATCC 22711</strain>
    </source>
</reference>
<keyword evidence="2" id="KW-0378">Hydrolase</keyword>
<dbReference type="InterPro" id="IPR013320">
    <property type="entry name" value="ConA-like_dom_sf"/>
</dbReference>
<dbReference type="SUPFAM" id="SSF49899">
    <property type="entry name" value="Concanavalin A-like lectins/glucanases"/>
    <property type="match status" value="1"/>
</dbReference>
<dbReference type="STRING" id="857342.A0A2T3AWD8"/>
<dbReference type="PANTHER" id="PTHR38121">
    <property type="entry name" value="GH16 DOMAIN-CONTAINING PROTEIN"/>
    <property type="match status" value="1"/>
</dbReference>
<dbReference type="Gene3D" id="2.60.120.200">
    <property type="match status" value="1"/>
</dbReference>
<dbReference type="InterPro" id="IPR000757">
    <property type="entry name" value="Beta-glucanase-like"/>
</dbReference>
<dbReference type="PANTHER" id="PTHR38121:SF5">
    <property type="entry name" value="GH16 DOMAIN-CONTAINING PROTEIN"/>
    <property type="match status" value="1"/>
</dbReference>
<feature type="domain" description="GH16" evidence="1">
    <location>
        <begin position="19"/>
        <end position="280"/>
    </location>
</feature>
<dbReference type="Proteomes" id="UP000241818">
    <property type="component" value="Unassembled WGS sequence"/>
</dbReference>
<accession>A0A2T3AWD8</accession>
<name>A0A2T3AWD8_AMORE</name>
<evidence type="ECO:0000313" key="2">
    <source>
        <dbReference type="EMBL" id="PSS12973.1"/>
    </source>
</evidence>
<keyword evidence="3" id="KW-1185">Reference proteome</keyword>
<proteinExistence type="predicted"/>
<dbReference type="OrthoDB" id="25131at2759"/>
<dbReference type="GO" id="GO:0005975">
    <property type="term" value="P:carbohydrate metabolic process"/>
    <property type="evidence" value="ECO:0007669"/>
    <property type="project" value="InterPro"/>
</dbReference>
<dbReference type="GeneID" id="36569075"/>
<protein>
    <submittedName>
        <fullName evidence="2">Glycoside hydrolase family 16 protein</fullName>
    </submittedName>
</protein>
<evidence type="ECO:0000313" key="3">
    <source>
        <dbReference type="Proteomes" id="UP000241818"/>
    </source>
</evidence>
<dbReference type="CDD" id="cd00413">
    <property type="entry name" value="Glyco_hydrolase_16"/>
    <property type="match status" value="1"/>
</dbReference>
<gene>
    <name evidence="2" type="ORF">M430DRAFT_105265</name>
</gene>
<dbReference type="RefSeq" id="XP_024718964.1">
    <property type="nucleotide sequence ID" value="XM_024860994.1"/>
</dbReference>
<evidence type="ECO:0000259" key="1">
    <source>
        <dbReference type="PROSITE" id="PS51762"/>
    </source>
</evidence>
<dbReference type="EMBL" id="KZ679014">
    <property type="protein sequence ID" value="PSS12973.1"/>
    <property type="molecule type" value="Genomic_DNA"/>
</dbReference>
<dbReference type="InParanoid" id="A0A2T3AWD8"/>